<evidence type="ECO:0000256" key="1">
    <source>
        <dbReference type="SAM" id="MobiDB-lite"/>
    </source>
</evidence>
<feature type="compositionally biased region" description="Polar residues" evidence="1">
    <location>
        <begin position="38"/>
        <end position="47"/>
    </location>
</feature>
<evidence type="ECO:0000313" key="2">
    <source>
        <dbReference type="EMBL" id="TNN89081.1"/>
    </source>
</evidence>
<dbReference type="AlphaFoldDB" id="A0A4Z2JGI3"/>
<reference evidence="2 3" key="1">
    <citation type="submission" date="2019-03" db="EMBL/GenBank/DDBJ databases">
        <title>First draft genome of Liparis tanakae, snailfish: a comprehensive survey of snailfish specific genes.</title>
        <authorList>
            <person name="Kim W."/>
            <person name="Song I."/>
            <person name="Jeong J.-H."/>
            <person name="Kim D."/>
            <person name="Kim S."/>
            <person name="Ryu S."/>
            <person name="Song J.Y."/>
            <person name="Lee S.K."/>
        </authorList>
    </citation>
    <scope>NUCLEOTIDE SEQUENCE [LARGE SCALE GENOMIC DNA]</scope>
    <source>
        <tissue evidence="2">Muscle</tissue>
    </source>
</reference>
<keyword evidence="3" id="KW-1185">Reference proteome</keyword>
<organism evidence="2 3">
    <name type="scientific">Liparis tanakae</name>
    <name type="common">Tanaka's snailfish</name>
    <dbReference type="NCBI Taxonomy" id="230148"/>
    <lineage>
        <taxon>Eukaryota</taxon>
        <taxon>Metazoa</taxon>
        <taxon>Chordata</taxon>
        <taxon>Craniata</taxon>
        <taxon>Vertebrata</taxon>
        <taxon>Euteleostomi</taxon>
        <taxon>Actinopterygii</taxon>
        <taxon>Neopterygii</taxon>
        <taxon>Teleostei</taxon>
        <taxon>Neoteleostei</taxon>
        <taxon>Acanthomorphata</taxon>
        <taxon>Eupercaria</taxon>
        <taxon>Perciformes</taxon>
        <taxon>Cottioidei</taxon>
        <taxon>Cottales</taxon>
        <taxon>Liparidae</taxon>
        <taxon>Liparis</taxon>
    </lineage>
</organism>
<name>A0A4Z2JGI3_9TELE</name>
<feature type="region of interest" description="Disordered" evidence="1">
    <location>
        <begin position="1"/>
        <end position="123"/>
    </location>
</feature>
<protein>
    <submittedName>
        <fullName evidence="2">Uncharacterized protein</fullName>
    </submittedName>
</protein>
<feature type="compositionally biased region" description="Polar residues" evidence="1">
    <location>
        <begin position="55"/>
        <end position="72"/>
    </location>
</feature>
<proteinExistence type="predicted"/>
<dbReference type="EMBL" id="SRLO01000002">
    <property type="protein sequence ID" value="TNN89081.1"/>
    <property type="molecule type" value="Genomic_DNA"/>
</dbReference>
<gene>
    <name evidence="2" type="ORF">EYF80_000369</name>
</gene>
<evidence type="ECO:0000313" key="3">
    <source>
        <dbReference type="Proteomes" id="UP000314294"/>
    </source>
</evidence>
<sequence>MFRKTRGGSLHREGPLPDCNASMKTRAHYKTLYELPTSKHNSLTSMGVNGEDESSGQATEADSKPSPASTSPSRHRILSGPSGKKPAPTSEAEHWEQSSASSWLVKGSSANERSQRKQRKQCS</sequence>
<dbReference type="Proteomes" id="UP000314294">
    <property type="component" value="Unassembled WGS sequence"/>
</dbReference>
<accession>A0A4Z2JGI3</accession>
<feature type="compositionally biased region" description="Polar residues" evidence="1">
    <location>
        <begin position="97"/>
        <end position="112"/>
    </location>
</feature>
<comment type="caution">
    <text evidence="2">The sequence shown here is derived from an EMBL/GenBank/DDBJ whole genome shotgun (WGS) entry which is preliminary data.</text>
</comment>